<proteinExistence type="predicted"/>
<dbReference type="EMBL" id="HE963029">
    <property type="protein sequence ID" value="CCJ27766.1"/>
    <property type="molecule type" value="Genomic_DNA"/>
</dbReference>
<dbReference type="Pfam" id="PF14194">
    <property type="entry name" value="Cys_rich_VLP"/>
    <property type="match status" value="1"/>
</dbReference>
<dbReference type="AlphaFoldDB" id="J7QAZ5"/>
<dbReference type="RefSeq" id="WP_002382865.1">
    <property type="nucleotide sequence ID" value="NZ_CP084178.1"/>
</dbReference>
<name>J7QAZ5_ENTFC</name>
<organism evidence="2">
    <name type="scientific">Enterococcus faecium</name>
    <name type="common">Streptococcus faecium</name>
    <dbReference type="NCBI Taxonomy" id="1352"/>
    <lineage>
        <taxon>Bacteria</taxon>
        <taxon>Bacillati</taxon>
        <taxon>Bacillota</taxon>
        <taxon>Bacilli</taxon>
        <taxon>Lactobacillales</taxon>
        <taxon>Enterococcaceae</taxon>
        <taxon>Enterococcus</taxon>
    </lineage>
</organism>
<dbReference type="InterPro" id="IPR025973">
    <property type="entry name" value="Cys_rich_VLP_dom"/>
</dbReference>
<evidence type="ECO:0000313" key="2">
    <source>
        <dbReference type="EMBL" id="CCJ27766.1"/>
    </source>
</evidence>
<evidence type="ECO:0000259" key="1">
    <source>
        <dbReference type="Pfam" id="PF14194"/>
    </source>
</evidence>
<protein>
    <recommendedName>
        <fullName evidence="1">Cysteine-rich VLP domain-containing protein</fullName>
    </recommendedName>
</protein>
<accession>J7QAZ5</accession>
<sequence>MNYPQYRKARKLTHECCNYCDGNCLLLDDGEECICVQSISYSLLCRWFKAAVLPLDAALYAEITKDRDEVKRCCECGATFTPKSNRAKYCAACSKRMRRRKEAERQRKRYWKPTHLEL</sequence>
<feature type="domain" description="Cysteine-rich VLP" evidence="1">
    <location>
        <begin position="4"/>
        <end position="56"/>
    </location>
</feature>
<reference evidence="2" key="1">
    <citation type="journal article" date="2013" name="J. Bacteriol.">
        <title>ICESluvan, a 94-Kilobase Mosaic Integrative Conjugative Element Conferring Interspecies Transfer of VanB-Type Glycopeptide Resistance, a Novel Bacitracin Resistance Locus, and a Toxin-Antitoxin Stabilization System.</title>
        <authorList>
            <person name="Bjorkeng E.K."/>
            <person name="Hjerde E."/>
            <person name="Pedersen T."/>
            <person name="Sundsfjord A."/>
            <person name="Hegstad K."/>
        </authorList>
    </citation>
    <scope>NUCLEOTIDE SEQUENCE</scope>
    <source>
        <strain evidence="2">MM5-F9a</strain>
    </source>
</reference>